<dbReference type="OMA" id="DILMIAR"/>
<sequence>MHTFGEQLNGICSKKAAGVGARTARSRDDGKSVLQHMLLAVSMILAASIGLMSTSTYFSLGKADPVNRLNPSDVAHISNSMRFVISSDVTPTYNAILKLVGHLCIGISLCTVVLLCLLFAHWIYVLPSWSVFCNLGIALVATLEYLGISIHLSIISSPQISRIVSFPRTVLLQAVSMATAIVLFIAASLFSDTMHR</sequence>
<reference evidence="1 2" key="1">
    <citation type="journal article" date="2007" name="Science">
        <title>Genomic minimalism in the early diverging intestinal parasite Giardia lamblia.</title>
        <authorList>
            <person name="Morrison H.G."/>
            <person name="McArthur A.G."/>
            <person name="Gillin F.D."/>
            <person name="Aley S.B."/>
            <person name="Adam R.D."/>
            <person name="Olsen G.J."/>
            <person name="Best A.A."/>
            <person name="Cande W.Z."/>
            <person name="Chen F."/>
            <person name="Cipriano M.J."/>
            <person name="Davids B.J."/>
            <person name="Dawson S.C."/>
            <person name="Elmendorf H.G."/>
            <person name="Hehl A.B."/>
            <person name="Holder M.E."/>
            <person name="Huse S.M."/>
            <person name="Kim U.U."/>
            <person name="Lasek-Nesselquist E."/>
            <person name="Manning G."/>
            <person name="Nigam A."/>
            <person name="Nixon J.E."/>
            <person name="Palm D."/>
            <person name="Passamaneck N.E."/>
            <person name="Prabhu A."/>
            <person name="Reich C.I."/>
            <person name="Reiner D.S."/>
            <person name="Samuelson J."/>
            <person name="Svard S.G."/>
            <person name="Sogin M.L."/>
        </authorList>
    </citation>
    <scope>NUCLEOTIDE SEQUENCE [LARGE SCALE GENOMIC DNA]</scope>
    <source>
        <strain evidence="1 2">WB C6</strain>
    </source>
</reference>
<dbReference type="EMBL" id="AACB03000001">
    <property type="protein sequence ID" value="KAE8305364.1"/>
    <property type="molecule type" value="Genomic_DNA"/>
</dbReference>
<name>D3KGJ2_GIAIC</name>
<organism evidence="1 2">
    <name type="scientific">Giardia intestinalis (strain ATCC 50803 / WB clone C6)</name>
    <name type="common">Giardia lamblia</name>
    <dbReference type="NCBI Taxonomy" id="184922"/>
    <lineage>
        <taxon>Eukaryota</taxon>
        <taxon>Metamonada</taxon>
        <taxon>Diplomonadida</taxon>
        <taxon>Hexamitidae</taxon>
        <taxon>Giardiinae</taxon>
        <taxon>Giardia</taxon>
    </lineage>
</organism>
<gene>
    <name evidence="1" type="ORF">GL50803_0010912</name>
</gene>
<accession>D3KGJ2</accession>
<proteinExistence type="predicted"/>
<protein>
    <submittedName>
        <fullName evidence="1">Uncharacterized protein</fullName>
    </submittedName>
</protein>
<dbReference type="HOGENOM" id="CLU_1392521_0_0_1"/>
<comment type="caution">
    <text evidence="1">The sequence shown here is derived from an EMBL/GenBank/DDBJ whole genome shotgun (WGS) entry which is preliminary data.</text>
</comment>
<evidence type="ECO:0000313" key="2">
    <source>
        <dbReference type="Proteomes" id="UP000001548"/>
    </source>
</evidence>
<dbReference type="AlphaFoldDB" id="D3KGJ2"/>
<keyword evidence="2" id="KW-1185">Reference proteome</keyword>
<evidence type="ECO:0000313" key="1">
    <source>
        <dbReference type="EMBL" id="KAE8305364.1"/>
    </source>
</evidence>
<dbReference type="VEuPathDB" id="GiardiaDB:GL50803_10912"/>
<dbReference type="Proteomes" id="UP000001548">
    <property type="component" value="Unassembled WGS sequence"/>
</dbReference>